<dbReference type="AlphaFoldDB" id="A0A1T4NNZ9"/>
<protein>
    <submittedName>
        <fullName evidence="1">Uncharacterized protein</fullName>
    </submittedName>
</protein>
<keyword evidence="2" id="KW-1185">Reference proteome</keyword>
<reference evidence="1 2" key="1">
    <citation type="submission" date="2017-02" db="EMBL/GenBank/DDBJ databases">
        <authorList>
            <person name="Peterson S.W."/>
        </authorList>
    </citation>
    <scope>NUCLEOTIDE SEQUENCE [LARGE SCALE GENOMIC DNA]</scope>
    <source>
        <strain evidence="1 2">ATCC 700028</strain>
    </source>
</reference>
<dbReference type="Proteomes" id="UP000191153">
    <property type="component" value="Unassembled WGS sequence"/>
</dbReference>
<organism evidence="1 2">
    <name type="scientific">Cetobacterium ceti</name>
    <dbReference type="NCBI Taxonomy" id="180163"/>
    <lineage>
        <taxon>Bacteria</taxon>
        <taxon>Fusobacteriati</taxon>
        <taxon>Fusobacteriota</taxon>
        <taxon>Fusobacteriia</taxon>
        <taxon>Fusobacteriales</taxon>
        <taxon>Fusobacteriaceae</taxon>
        <taxon>Cetobacterium</taxon>
    </lineage>
</organism>
<dbReference type="OrthoDB" id="9125539at2"/>
<dbReference type="EMBL" id="FUWX01000011">
    <property type="protein sequence ID" value="SJZ81031.1"/>
    <property type="molecule type" value="Genomic_DNA"/>
</dbReference>
<accession>A0A1T4NNZ9</accession>
<dbReference type="RefSeq" id="WP_078694097.1">
    <property type="nucleotide sequence ID" value="NZ_FUWX01000011.1"/>
</dbReference>
<evidence type="ECO:0000313" key="2">
    <source>
        <dbReference type="Proteomes" id="UP000191153"/>
    </source>
</evidence>
<sequence>MKEMVKDQVTGAVIKEINNRRILNEINELTLQDKALINALNEMKGVRTFISTPENILGSEKTKHGEIAEQVEVGITRAKDILNRENPSATFEGVGRTAPEDYLKNGIKVQSKFVNGANNNLKSVLDHMDNYKTFGRDGSYYEIPKDTHEIIEKVFNGENVEGLKGSTRRAILEKIKKIEEESGKSYSEVVRPANSNYSDVQQGNVEKTIKTYEKDLKKENKIKKSNIKEEYKPGLHEGMKATAISALIGAGTSLTINLYKNREKLLRGELTGDHWKEIGVATVKDGASAGVTGGAIYGLTNYAKMNAPFAAAIVSATKGLASLVKDYAENNITESELLELGIIICSETAIVAVAASIGQGIIPIPILGAVVGTIAGSMVNELLNFNKKTGTAIEKQMREAMEKLDKDYQFMVLRIKKQYEALGNLLIAAFNVENNLQLLEESAKVAYALGVEENKIINKIEDLDKFILGS</sequence>
<evidence type="ECO:0000313" key="1">
    <source>
        <dbReference type="EMBL" id="SJZ81031.1"/>
    </source>
</evidence>
<gene>
    <name evidence="1" type="ORF">SAMN02745174_01614</name>
</gene>
<name>A0A1T4NNZ9_9FUSO</name>
<dbReference type="STRING" id="180163.SAMN02745174_01614"/>
<proteinExistence type="predicted"/>